<evidence type="ECO:0000256" key="1">
    <source>
        <dbReference type="ARBA" id="ARBA00001709"/>
    </source>
</evidence>
<name>A0A7S0J0Q1_9EUKA</name>
<dbReference type="Pfam" id="PF16113">
    <property type="entry name" value="ECH_2"/>
    <property type="match status" value="1"/>
</dbReference>
<dbReference type="Gene3D" id="3.90.226.10">
    <property type="entry name" value="2-enoyl-CoA Hydratase, Chain A, domain 1"/>
    <property type="match status" value="1"/>
</dbReference>
<evidence type="ECO:0000256" key="3">
    <source>
        <dbReference type="ARBA" id="ARBA00022801"/>
    </source>
</evidence>
<dbReference type="GO" id="GO:0003860">
    <property type="term" value="F:3-hydroxyisobutyryl-CoA hydrolase activity"/>
    <property type="evidence" value="ECO:0007669"/>
    <property type="project" value="UniProtKB-EC"/>
</dbReference>
<evidence type="ECO:0000313" key="5">
    <source>
        <dbReference type="EMBL" id="CAD8537583.1"/>
    </source>
</evidence>
<organism evidence="5">
    <name type="scientific">Calcidiscus leptoporus</name>
    <dbReference type="NCBI Taxonomy" id="127549"/>
    <lineage>
        <taxon>Eukaryota</taxon>
        <taxon>Haptista</taxon>
        <taxon>Haptophyta</taxon>
        <taxon>Prymnesiophyceae</taxon>
        <taxon>Coccolithales</taxon>
        <taxon>Calcidiscaceae</taxon>
        <taxon>Calcidiscus</taxon>
    </lineage>
</organism>
<dbReference type="AlphaFoldDB" id="A0A7S0J0Q1"/>
<dbReference type="NCBIfam" id="NF004127">
    <property type="entry name" value="PRK05617.1"/>
    <property type="match status" value="1"/>
</dbReference>
<protein>
    <recommendedName>
        <fullName evidence="2">3-hydroxyisobutyryl-CoA hydrolase</fullName>
        <ecNumber evidence="2">3.1.2.4</ecNumber>
    </recommendedName>
</protein>
<dbReference type="GO" id="GO:0006574">
    <property type="term" value="P:L-valine catabolic process"/>
    <property type="evidence" value="ECO:0007669"/>
    <property type="project" value="TreeGrafter"/>
</dbReference>
<dbReference type="InterPro" id="IPR032259">
    <property type="entry name" value="HIBYL-CoA-H"/>
</dbReference>
<dbReference type="CDD" id="cd06558">
    <property type="entry name" value="crotonase-like"/>
    <property type="match status" value="1"/>
</dbReference>
<accession>A0A7S0J0Q1</accession>
<dbReference type="EMBL" id="HBER01025505">
    <property type="protein sequence ID" value="CAD8537583.1"/>
    <property type="molecule type" value="Transcribed_RNA"/>
</dbReference>
<dbReference type="InterPro" id="IPR029045">
    <property type="entry name" value="ClpP/crotonase-like_dom_sf"/>
</dbReference>
<proteinExistence type="predicted"/>
<reference evidence="5" key="1">
    <citation type="submission" date="2021-01" db="EMBL/GenBank/DDBJ databases">
        <authorList>
            <person name="Corre E."/>
            <person name="Pelletier E."/>
            <person name="Niang G."/>
            <person name="Scheremetjew M."/>
            <person name="Finn R."/>
            <person name="Kale V."/>
            <person name="Holt S."/>
            <person name="Cochrane G."/>
            <person name="Meng A."/>
            <person name="Brown T."/>
            <person name="Cohen L."/>
        </authorList>
    </citation>
    <scope>NUCLEOTIDE SEQUENCE</scope>
    <source>
        <strain evidence="5">RCC1130</strain>
    </source>
</reference>
<dbReference type="PANTHER" id="PTHR43176:SF3">
    <property type="entry name" value="3-HYDROXYISOBUTYRYL-COA HYDROLASE, MITOCHONDRIAL"/>
    <property type="match status" value="1"/>
</dbReference>
<feature type="domain" description="Enoyl-CoA hydratase/isomerase" evidence="4">
    <location>
        <begin position="20"/>
        <end position="353"/>
    </location>
</feature>
<evidence type="ECO:0000259" key="4">
    <source>
        <dbReference type="Pfam" id="PF16113"/>
    </source>
</evidence>
<dbReference type="PANTHER" id="PTHR43176">
    <property type="entry name" value="3-HYDROXYISOBUTYRYL-COA HYDROLASE-RELATED"/>
    <property type="match status" value="1"/>
</dbReference>
<comment type="catalytic activity">
    <reaction evidence="1">
        <text>3-hydroxy-2-methylpropanoyl-CoA + H2O = 3-hydroxy-2-methylpropanoate + CoA + H(+)</text>
        <dbReference type="Rhea" id="RHEA:20888"/>
        <dbReference type="ChEBI" id="CHEBI:11805"/>
        <dbReference type="ChEBI" id="CHEBI:15377"/>
        <dbReference type="ChEBI" id="CHEBI:15378"/>
        <dbReference type="ChEBI" id="CHEBI:57287"/>
        <dbReference type="ChEBI" id="CHEBI:57340"/>
        <dbReference type="EC" id="3.1.2.4"/>
    </reaction>
</comment>
<dbReference type="EC" id="3.1.2.4" evidence="2"/>
<keyword evidence="3" id="KW-0378">Hydrolase</keyword>
<dbReference type="InterPro" id="IPR045004">
    <property type="entry name" value="ECH_dom"/>
</dbReference>
<sequence length="367" mass="38912">MGWKAGACEEVLFHQRGTLAHIVLNRPKALNALTLGMARTVHSHLATAVNDSSIVSVMVSGMGGKAFCAGGDVKGVWAAAKGGGGPSVGAGGEPLPDAFFREEYALNLALATSRKPQVSVWDGLVMGGGAGLSVHGRFRVATQSALFAMPETKIGFFPDVGATSFLSALPGALGEFLGLTGERLRAADLLYTGLATHHVPSSLLPELQGALESSRSTDGVEQALAKFHTAVEEVAPLQGVREAIDRCFGCESVEAIEAALEREGSDWADGVLGVLRSSSAVSRKVTLRLLREARGKPLADCLRAEFRAAQAFMVPPSDFFEGIRAQLVDKDRQPKWSPSTPLEVDEEMLHKYFAPLASRELSCDENI</sequence>
<evidence type="ECO:0000256" key="2">
    <source>
        <dbReference type="ARBA" id="ARBA00011915"/>
    </source>
</evidence>
<dbReference type="SUPFAM" id="SSF52096">
    <property type="entry name" value="ClpP/crotonase"/>
    <property type="match status" value="1"/>
</dbReference>
<gene>
    <name evidence="5" type="ORF">CLEP1334_LOCUS12865</name>
</gene>